<comment type="caution">
    <text evidence="10">Lacks conserved residue(s) required for the propagation of feature annotation.</text>
</comment>
<name>A0A8J2HPT5_COTCN</name>
<evidence type="ECO:0000256" key="4">
    <source>
        <dbReference type="ARBA" id="ARBA00022692"/>
    </source>
</evidence>
<evidence type="ECO:0000256" key="1">
    <source>
        <dbReference type="ARBA" id="ARBA00004651"/>
    </source>
</evidence>
<feature type="transmembrane region" description="Helical" evidence="10">
    <location>
        <begin position="124"/>
        <end position="151"/>
    </location>
</feature>
<evidence type="ECO:0000313" key="12">
    <source>
        <dbReference type="Proteomes" id="UP000786811"/>
    </source>
</evidence>
<proteinExistence type="inferred from homology"/>
<dbReference type="Pfam" id="PF02949">
    <property type="entry name" value="7tm_6"/>
    <property type="match status" value="1"/>
</dbReference>
<keyword evidence="7 10" id="KW-0472">Membrane</keyword>
<dbReference type="OrthoDB" id="6614360at2759"/>
<dbReference type="AlphaFoldDB" id="A0A8J2HPT5"/>
<protein>
    <recommendedName>
        <fullName evidence="10">Odorant receptor</fullName>
    </recommendedName>
</protein>
<feature type="transmembrane region" description="Helical" evidence="10">
    <location>
        <begin position="263"/>
        <end position="284"/>
    </location>
</feature>
<keyword evidence="6 10" id="KW-1133">Transmembrane helix</keyword>
<dbReference type="EMBL" id="CAJNRD030001124">
    <property type="protein sequence ID" value="CAG5106400.1"/>
    <property type="molecule type" value="Genomic_DNA"/>
</dbReference>
<evidence type="ECO:0000313" key="11">
    <source>
        <dbReference type="EMBL" id="CAG5106400.1"/>
    </source>
</evidence>
<evidence type="ECO:0000256" key="6">
    <source>
        <dbReference type="ARBA" id="ARBA00022989"/>
    </source>
</evidence>
<dbReference type="InterPro" id="IPR004117">
    <property type="entry name" value="7tm6_olfct_rcpt"/>
</dbReference>
<dbReference type="GO" id="GO:0005549">
    <property type="term" value="F:odorant binding"/>
    <property type="evidence" value="ECO:0007669"/>
    <property type="project" value="InterPro"/>
</dbReference>
<comment type="subcellular location">
    <subcellularLocation>
        <location evidence="1 10">Cell membrane</location>
        <topology evidence="1 10">Multi-pass membrane protein</topology>
    </subcellularLocation>
</comment>
<keyword evidence="9 10" id="KW-0807">Transducer</keyword>
<evidence type="ECO:0000256" key="5">
    <source>
        <dbReference type="ARBA" id="ARBA00022725"/>
    </source>
</evidence>
<comment type="caution">
    <text evidence="11">The sequence shown here is derived from an EMBL/GenBank/DDBJ whole genome shotgun (WGS) entry which is preliminary data.</text>
</comment>
<feature type="transmembrane region" description="Helical" evidence="10">
    <location>
        <begin position="33"/>
        <end position="52"/>
    </location>
</feature>
<accession>A0A8J2HPT5</accession>
<organism evidence="11 12">
    <name type="scientific">Cotesia congregata</name>
    <name type="common">Parasitoid wasp</name>
    <name type="synonym">Apanteles congregatus</name>
    <dbReference type="NCBI Taxonomy" id="51543"/>
    <lineage>
        <taxon>Eukaryota</taxon>
        <taxon>Metazoa</taxon>
        <taxon>Ecdysozoa</taxon>
        <taxon>Arthropoda</taxon>
        <taxon>Hexapoda</taxon>
        <taxon>Insecta</taxon>
        <taxon>Pterygota</taxon>
        <taxon>Neoptera</taxon>
        <taxon>Endopterygota</taxon>
        <taxon>Hymenoptera</taxon>
        <taxon>Apocrita</taxon>
        <taxon>Ichneumonoidea</taxon>
        <taxon>Braconidae</taxon>
        <taxon>Microgastrinae</taxon>
        <taxon>Cotesia</taxon>
    </lineage>
</organism>
<evidence type="ECO:0000256" key="7">
    <source>
        <dbReference type="ARBA" id="ARBA00023136"/>
    </source>
</evidence>
<gene>
    <name evidence="11" type="ORF">HICCMSTLAB_LOCUS12241</name>
</gene>
<dbReference type="GO" id="GO:0004984">
    <property type="term" value="F:olfactory receptor activity"/>
    <property type="evidence" value="ECO:0007669"/>
    <property type="project" value="InterPro"/>
</dbReference>
<keyword evidence="8 10" id="KW-0675">Receptor</keyword>
<feature type="transmembrane region" description="Helical" evidence="10">
    <location>
        <begin position="64"/>
        <end position="82"/>
    </location>
</feature>
<dbReference type="GO" id="GO:0005886">
    <property type="term" value="C:plasma membrane"/>
    <property type="evidence" value="ECO:0007669"/>
    <property type="project" value="UniProtKB-SubCell"/>
</dbReference>
<reference evidence="11" key="1">
    <citation type="submission" date="2021-04" db="EMBL/GenBank/DDBJ databases">
        <authorList>
            <person name="Chebbi M.A.C M."/>
        </authorList>
    </citation>
    <scope>NUCLEOTIDE SEQUENCE</scope>
</reference>
<keyword evidence="5 10" id="KW-0552">Olfaction</keyword>
<evidence type="ECO:0000256" key="2">
    <source>
        <dbReference type="ARBA" id="ARBA00022475"/>
    </source>
</evidence>
<evidence type="ECO:0000256" key="10">
    <source>
        <dbReference type="RuleBase" id="RU351113"/>
    </source>
</evidence>
<evidence type="ECO:0000256" key="3">
    <source>
        <dbReference type="ARBA" id="ARBA00022606"/>
    </source>
</evidence>
<keyword evidence="2" id="KW-1003">Cell membrane</keyword>
<dbReference type="PANTHER" id="PTHR21137:SF35">
    <property type="entry name" value="ODORANT RECEPTOR 19A-RELATED"/>
    <property type="match status" value="1"/>
</dbReference>
<dbReference type="Proteomes" id="UP000786811">
    <property type="component" value="Unassembled WGS sequence"/>
</dbReference>
<feature type="transmembrane region" description="Helical" evidence="10">
    <location>
        <begin position="172"/>
        <end position="194"/>
    </location>
</feature>
<keyword evidence="4 10" id="KW-0812">Transmembrane</keyword>
<dbReference type="PANTHER" id="PTHR21137">
    <property type="entry name" value="ODORANT RECEPTOR"/>
    <property type="match status" value="1"/>
</dbReference>
<keyword evidence="3 10" id="KW-0716">Sensory transduction</keyword>
<evidence type="ECO:0000256" key="9">
    <source>
        <dbReference type="ARBA" id="ARBA00023224"/>
    </source>
</evidence>
<comment type="similarity">
    <text evidence="10">Belongs to the insect chemoreceptor superfamily. Heteromeric odorant receptor channel (TC 1.A.69) family.</text>
</comment>
<evidence type="ECO:0000256" key="8">
    <source>
        <dbReference type="ARBA" id="ARBA00023170"/>
    </source>
</evidence>
<sequence>MNIFETRHFREFKVVLTVLGLWPPQPPLQRNCARFFVILAILSILTVKVIFFNLKIINFKNIKNFVAIVHLVSLTKYLNWIFNADKLKKIFIHIERDGKTLEVSKDVEIMESWMNRIRLSSASYASIIFTILGIFFLAPAVPKILDIAVPLNESRPLVMLYQTEYFVDEEEYYIYILLHAYMSVSVSIIILVYFDVLLGTHVHHACAMFTILRSYLETIHLDICKATDSKKSEMLKRKIIDCIKIHKNTLEFADELEASYSTAWFIMLTLCTFVITLTGTVAVMKLDNPMEATKFVSFSLGNVCHLYYTTFQAQMIIEESEAVFYSVYFSDWYDFPPKYQRLLIPIMMRSKTPCSISAGSIFVLSMDLFSSVIQKAMSFFTLISSMR</sequence>
<keyword evidence="12" id="KW-1185">Reference proteome</keyword>
<dbReference type="GO" id="GO:0007165">
    <property type="term" value="P:signal transduction"/>
    <property type="evidence" value="ECO:0007669"/>
    <property type="project" value="UniProtKB-KW"/>
</dbReference>